<accession>A0A3M2LL33</accession>
<keyword evidence="1" id="KW-0732">Signal</keyword>
<dbReference type="EMBL" id="RFFG01000092">
    <property type="protein sequence ID" value="RMI38111.1"/>
    <property type="molecule type" value="Genomic_DNA"/>
</dbReference>
<keyword evidence="3" id="KW-1185">Reference proteome</keyword>
<sequence>MRRSALLSLAATAVTVAASLPLQAAYAAPTVGTQFTGLSTSSTAVSYEHRTVTVQGRLRQLVQRQWQPLAGVPVDVRLNGATVGTTTTDADGSFSATVDLPSGGTLTAAFAGDDAHQPSRGDVASEKAERVGSRVLLDPTPATVRAGASVTFSGVAQILLDGVWRPLPRVPLTLTGDGSSRTTSGDDGRFAVTVPVAAPNIWSVSTDANADSYYRASDGVVRVIEAYDGTRVVSFAMPSKSEAHHDASATGRVQWGHGSQWGAPPHSPLVSLYYRPKGSKTWHTIGGVQTDEIGRFSILVSGPLGTADWQARVVRDDSNLAGTSGLVAHTITDQGHFANLSAWRSTRGTQVNAHLYDWYNGQRSHSTMRGLKVGLYYRHAGSKTWHWYRNATTGKNGLVSFSGLKLGKGYYFRLRLPAQGPYLTTTSKTFSS</sequence>
<feature type="chain" id="PRO_5039144434" evidence="1">
    <location>
        <begin position="25"/>
        <end position="432"/>
    </location>
</feature>
<dbReference type="OrthoDB" id="3511787at2"/>
<feature type="signal peptide" evidence="1">
    <location>
        <begin position="1"/>
        <end position="24"/>
    </location>
</feature>
<dbReference type="RefSeq" id="WP_122198561.1">
    <property type="nucleotide sequence ID" value="NZ_JBHSKC010000010.1"/>
</dbReference>
<proteinExistence type="predicted"/>
<evidence type="ECO:0000313" key="2">
    <source>
        <dbReference type="EMBL" id="RMI38111.1"/>
    </source>
</evidence>
<protein>
    <submittedName>
        <fullName evidence="2">Ig-like domain repeat protein</fullName>
    </submittedName>
</protein>
<name>A0A3M2LL33_9ACTN</name>
<evidence type="ECO:0000313" key="3">
    <source>
        <dbReference type="Proteomes" id="UP000282674"/>
    </source>
</evidence>
<gene>
    <name evidence="2" type="ORF">EBO15_33905</name>
</gene>
<organism evidence="2 3">
    <name type="scientific">Actinomadura harenae</name>
    <dbReference type="NCBI Taxonomy" id="2483351"/>
    <lineage>
        <taxon>Bacteria</taxon>
        <taxon>Bacillati</taxon>
        <taxon>Actinomycetota</taxon>
        <taxon>Actinomycetes</taxon>
        <taxon>Streptosporangiales</taxon>
        <taxon>Thermomonosporaceae</taxon>
        <taxon>Actinomadura</taxon>
    </lineage>
</organism>
<dbReference type="AlphaFoldDB" id="A0A3M2LL33"/>
<evidence type="ECO:0000256" key="1">
    <source>
        <dbReference type="SAM" id="SignalP"/>
    </source>
</evidence>
<comment type="caution">
    <text evidence="2">The sequence shown here is derived from an EMBL/GenBank/DDBJ whole genome shotgun (WGS) entry which is preliminary data.</text>
</comment>
<reference evidence="2 3" key="1">
    <citation type="submission" date="2018-10" db="EMBL/GenBank/DDBJ databases">
        <title>Isolation from soil.</title>
        <authorList>
            <person name="Hu J."/>
        </authorList>
    </citation>
    <scope>NUCLEOTIDE SEQUENCE [LARGE SCALE GENOMIC DNA]</scope>
    <source>
        <strain evidence="2 3">NEAU-Ht49</strain>
    </source>
</reference>
<dbReference type="Proteomes" id="UP000282674">
    <property type="component" value="Unassembled WGS sequence"/>
</dbReference>